<protein>
    <recommendedName>
        <fullName evidence="3">Peptidase C39-like domain-containing protein</fullName>
    </recommendedName>
</protein>
<dbReference type="RefSeq" id="WP_028257765.1">
    <property type="nucleotide sequence ID" value="NZ_JRNT01000027.1"/>
</dbReference>
<name>A0A096BVT5_9FIRM</name>
<proteinExistence type="predicted"/>
<dbReference type="EMBL" id="JRNT01000027">
    <property type="protein sequence ID" value="KGF46817.1"/>
    <property type="molecule type" value="Genomic_DNA"/>
</dbReference>
<comment type="caution">
    <text evidence="1">The sequence shown here is derived from an EMBL/GenBank/DDBJ whole genome shotgun (WGS) entry which is preliminary data.</text>
</comment>
<gene>
    <name evidence="1" type="ORF">HMPREF0872_07195</name>
</gene>
<evidence type="ECO:0008006" key="3">
    <source>
        <dbReference type="Google" id="ProtNLM"/>
    </source>
</evidence>
<accession>A0A096BVT5</accession>
<dbReference type="eggNOG" id="ENOG5031AJA">
    <property type="taxonomic scope" value="Bacteria"/>
</dbReference>
<dbReference type="AlphaFoldDB" id="A0A096BVT5"/>
<reference evidence="1 2" key="1">
    <citation type="submission" date="2014-07" db="EMBL/GenBank/DDBJ databases">
        <authorList>
            <person name="McCorrison J."/>
            <person name="Sanka R."/>
            <person name="Torralba M."/>
            <person name="Gillis M."/>
            <person name="Haft D.H."/>
            <person name="Methe B."/>
            <person name="Sutton G."/>
            <person name="Nelson K.E."/>
        </authorList>
    </citation>
    <scope>NUCLEOTIDE SEQUENCE [LARGE SCALE GENOMIC DNA]</scope>
    <source>
        <strain evidence="1 2">DNF00314</strain>
    </source>
</reference>
<keyword evidence="2" id="KW-1185">Reference proteome</keyword>
<sequence length="206" mass="23695">MIDITLQHLAWLEIVDDDRISYGYNQEWFNDEWRRLAGCGPTVATMMVSYMALKEGRLPIETASNKMQALGRMNEVWDYVTPRFGGGLYKASWLASGVKRYMEDHQLPNQTEMISISPFLSRRPSVDVVQEFISHALVSDVPVAFLNRHKGRESSLWTWHWVLLVGIGEVDGDIRCHIFDEGEQREFSLSNWLQDTLLGGGFVYAY</sequence>
<organism evidence="1 2">
    <name type="scientific">Veillonella montpellierensis DNF00314</name>
    <dbReference type="NCBI Taxonomy" id="1401067"/>
    <lineage>
        <taxon>Bacteria</taxon>
        <taxon>Bacillati</taxon>
        <taxon>Bacillota</taxon>
        <taxon>Negativicutes</taxon>
        <taxon>Veillonellales</taxon>
        <taxon>Veillonellaceae</taxon>
        <taxon>Veillonella</taxon>
    </lineage>
</organism>
<evidence type="ECO:0000313" key="2">
    <source>
        <dbReference type="Proteomes" id="UP000029628"/>
    </source>
</evidence>
<dbReference type="Proteomes" id="UP000029628">
    <property type="component" value="Unassembled WGS sequence"/>
</dbReference>
<evidence type="ECO:0000313" key="1">
    <source>
        <dbReference type="EMBL" id="KGF46817.1"/>
    </source>
</evidence>